<evidence type="ECO:0008006" key="4">
    <source>
        <dbReference type="Google" id="ProtNLM"/>
    </source>
</evidence>
<organism evidence="2 3">
    <name type="scientific">Chitinophaga oryziterrae</name>
    <dbReference type="NCBI Taxonomy" id="1031224"/>
    <lineage>
        <taxon>Bacteria</taxon>
        <taxon>Pseudomonadati</taxon>
        <taxon>Bacteroidota</taxon>
        <taxon>Chitinophagia</taxon>
        <taxon>Chitinophagales</taxon>
        <taxon>Chitinophagaceae</taxon>
        <taxon>Chitinophaga</taxon>
    </lineage>
</organism>
<keyword evidence="1" id="KW-0732">Signal</keyword>
<accession>A0A6N8JH53</accession>
<gene>
    <name evidence="2" type="ORF">GO495_28845</name>
</gene>
<dbReference type="OrthoDB" id="625494at2"/>
<keyword evidence="3" id="KW-1185">Reference proteome</keyword>
<sequence>MKGTLSALLGLSLLLSVVNASAQFVKTKDVEKMKKRTSFIVVKERPDKKIIKLLSQKAPGQVAEYKQAIKQLNRDFPEVVKQYWALNGAITVEQKTEKEVSRLRTRNNRNYIVFDCQSMKVKPGSKVKKSRYARTYTSSLAWKIDDKDLSVPVINMYFIENDVQYPFYIQNMSDRFPDFTDLAVGLRLATYVFTEQLGGISERSMQSEIKHNAVYLKDKTLILCKNWLDDDFAEGTAKADYPYPIRFVSKEELDDIFKKDAFGNSAIAYVPSGVFSTFDTNYPSMEVNVPVVLDPVNGMPLCHTDISDEMFQAWGFSLIPKMGKSMVGFKKIRNQDIRNFAKAMKE</sequence>
<evidence type="ECO:0000313" key="3">
    <source>
        <dbReference type="Proteomes" id="UP000468388"/>
    </source>
</evidence>
<feature type="chain" id="PRO_5026656015" description="GLPGLI family protein" evidence="1">
    <location>
        <begin position="23"/>
        <end position="346"/>
    </location>
</feature>
<proteinExistence type="predicted"/>
<protein>
    <recommendedName>
        <fullName evidence="4">GLPGLI family protein</fullName>
    </recommendedName>
</protein>
<comment type="caution">
    <text evidence="2">The sequence shown here is derived from an EMBL/GenBank/DDBJ whole genome shotgun (WGS) entry which is preliminary data.</text>
</comment>
<dbReference type="EMBL" id="WRXO01000012">
    <property type="protein sequence ID" value="MVT44635.1"/>
    <property type="molecule type" value="Genomic_DNA"/>
</dbReference>
<dbReference type="RefSeq" id="WP_157303425.1">
    <property type="nucleotide sequence ID" value="NZ_BAAAZB010000018.1"/>
</dbReference>
<evidence type="ECO:0000256" key="1">
    <source>
        <dbReference type="SAM" id="SignalP"/>
    </source>
</evidence>
<reference evidence="2 3" key="1">
    <citation type="submission" date="2019-12" db="EMBL/GenBank/DDBJ databases">
        <title>The draft genomic sequence of strain Chitinophaga oryziterrae JCM 16595.</title>
        <authorList>
            <person name="Zhang X."/>
        </authorList>
    </citation>
    <scope>NUCLEOTIDE SEQUENCE [LARGE SCALE GENOMIC DNA]</scope>
    <source>
        <strain evidence="2 3">JCM 16595</strain>
    </source>
</reference>
<evidence type="ECO:0000313" key="2">
    <source>
        <dbReference type="EMBL" id="MVT44635.1"/>
    </source>
</evidence>
<dbReference type="Proteomes" id="UP000468388">
    <property type="component" value="Unassembled WGS sequence"/>
</dbReference>
<feature type="signal peptide" evidence="1">
    <location>
        <begin position="1"/>
        <end position="22"/>
    </location>
</feature>
<dbReference type="AlphaFoldDB" id="A0A6N8JH53"/>
<name>A0A6N8JH53_9BACT</name>